<protein>
    <submittedName>
        <fullName evidence="7">Holin-like protein</fullName>
    </submittedName>
</protein>
<feature type="transmembrane region" description="Helical" evidence="6">
    <location>
        <begin position="71"/>
        <end position="88"/>
    </location>
</feature>
<dbReference type="Pfam" id="PF03788">
    <property type="entry name" value="LrgA"/>
    <property type="match status" value="1"/>
</dbReference>
<keyword evidence="3 6" id="KW-0812">Transmembrane</keyword>
<gene>
    <name evidence="7" type="ORF">SAMN05216551_105283</name>
</gene>
<sequence>MRSLLKNPLAFDLRALWQSLLLVLVFVGVSQILQWSGVGAGAAPFGFLLMLLALVCRIVPLSVFERGARWLLAQSALFFIPPVVSIARQRDVLQADWLPLLIVVVGGTVLTAVMTALSVETACRILTRRRA</sequence>
<proteinExistence type="predicted"/>
<dbReference type="AlphaFoldDB" id="A0A1H2PPJ0"/>
<organism evidence="7 8">
    <name type="scientific">Chitinasiproducens palmae</name>
    <dbReference type="NCBI Taxonomy" id="1770053"/>
    <lineage>
        <taxon>Bacteria</taxon>
        <taxon>Pseudomonadati</taxon>
        <taxon>Pseudomonadota</taxon>
        <taxon>Betaproteobacteria</taxon>
        <taxon>Burkholderiales</taxon>
        <taxon>Burkholderiaceae</taxon>
        <taxon>Chitinasiproducens</taxon>
    </lineage>
</organism>
<accession>A0A1H2PPJ0</accession>
<dbReference type="PANTHER" id="PTHR33931:SF2">
    <property type="entry name" value="HOLIN-LIKE PROTEIN CIDA"/>
    <property type="match status" value="1"/>
</dbReference>
<feature type="transmembrane region" description="Helical" evidence="6">
    <location>
        <begin position="40"/>
        <end position="59"/>
    </location>
</feature>
<evidence type="ECO:0000256" key="5">
    <source>
        <dbReference type="ARBA" id="ARBA00023136"/>
    </source>
</evidence>
<evidence type="ECO:0000313" key="8">
    <source>
        <dbReference type="Proteomes" id="UP000243719"/>
    </source>
</evidence>
<keyword evidence="2" id="KW-1003">Cell membrane</keyword>
<keyword evidence="5 6" id="KW-0472">Membrane</keyword>
<comment type="subcellular location">
    <subcellularLocation>
        <location evidence="1">Cell membrane</location>
        <topology evidence="1">Multi-pass membrane protein</topology>
    </subcellularLocation>
</comment>
<dbReference type="Proteomes" id="UP000243719">
    <property type="component" value="Unassembled WGS sequence"/>
</dbReference>
<evidence type="ECO:0000256" key="4">
    <source>
        <dbReference type="ARBA" id="ARBA00022989"/>
    </source>
</evidence>
<evidence type="ECO:0000313" key="7">
    <source>
        <dbReference type="EMBL" id="SDV48669.1"/>
    </source>
</evidence>
<keyword evidence="4 6" id="KW-1133">Transmembrane helix</keyword>
<dbReference type="STRING" id="1770053.SAMN05216551_105283"/>
<dbReference type="GO" id="GO:0005886">
    <property type="term" value="C:plasma membrane"/>
    <property type="evidence" value="ECO:0007669"/>
    <property type="project" value="UniProtKB-SubCell"/>
</dbReference>
<feature type="transmembrane region" description="Helical" evidence="6">
    <location>
        <begin position="100"/>
        <end position="119"/>
    </location>
</feature>
<dbReference type="EMBL" id="FNLO01000005">
    <property type="protein sequence ID" value="SDV48669.1"/>
    <property type="molecule type" value="Genomic_DNA"/>
</dbReference>
<keyword evidence="8" id="KW-1185">Reference proteome</keyword>
<dbReference type="InterPro" id="IPR005538">
    <property type="entry name" value="LrgA/CidA"/>
</dbReference>
<evidence type="ECO:0000256" key="6">
    <source>
        <dbReference type="SAM" id="Phobius"/>
    </source>
</evidence>
<dbReference type="PANTHER" id="PTHR33931">
    <property type="entry name" value="HOLIN-LIKE PROTEIN CIDA-RELATED"/>
    <property type="match status" value="1"/>
</dbReference>
<evidence type="ECO:0000256" key="3">
    <source>
        <dbReference type="ARBA" id="ARBA00022692"/>
    </source>
</evidence>
<name>A0A1H2PPJ0_9BURK</name>
<dbReference type="RefSeq" id="WP_091907934.1">
    <property type="nucleotide sequence ID" value="NZ_FNLO01000005.1"/>
</dbReference>
<dbReference type="OrthoDB" id="194658at2"/>
<evidence type="ECO:0000256" key="2">
    <source>
        <dbReference type="ARBA" id="ARBA00022475"/>
    </source>
</evidence>
<reference evidence="8" key="1">
    <citation type="submission" date="2016-09" db="EMBL/GenBank/DDBJ databases">
        <authorList>
            <person name="Varghese N."/>
            <person name="Submissions S."/>
        </authorList>
    </citation>
    <scope>NUCLEOTIDE SEQUENCE [LARGE SCALE GENOMIC DNA]</scope>
    <source>
        <strain evidence="8">JS23</strain>
    </source>
</reference>
<evidence type="ECO:0000256" key="1">
    <source>
        <dbReference type="ARBA" id="ARBA00004651"/>
    </source>
</evidence>